<evidence type="ECO:0000256" key="1">
    <source>
        <dbReference type="SAM" id="Phobius"/>
    </source>
</evidence>
<reference evidence="2 3" key="1">
    <citation type="submission" date="2019-03" db="EMBL/GenBank/DDBJ databases">
        <title>Genomic Encyclopedia of Type Strains, Phase IV (KMG-IV): sequencing the most valuable type-strain genomes for metagenomic binning, comparative biology and taxonomic classification.</title>
        <authorList>
            <person name="Goeker M."/>
        </authorList>
    </citation>
    <scope>NUCLEOTIDE SEQUENCE [LARGE SCALE GENOMIC DNA]</scope>
    <source>
        <strain evidence="2 3">DSM 18401</strain>
    </source>
</reference>
<dbReference type="Proteomes" id="UP000295351">
    <property type="component" value="Unassembled WGS sequence"/>
</dbReference>
<organism evidence="2 3">
    <name type="scientific">Shinella granuli</name>
    <dbReference type="NCBI Taxonomy" id="323621"/>
    <lineage>
        <taxon>Bacteria</taxon>
        <taxon>Pseudomonadati</taxon>
        <taxon>Pseudomonadota</taxon>
        <taxon>Alphaproteobacteria</taxon>
        <taxon>Hyphomicrobiales</taxon>
        <taxon>Rhizobiaceae</taxon>
        <taxon>Shinella</taxon>
    </lineage>
</organism>
<keyword evidence="1" id="KW-0472">Membrane</keyword>
<comment type="caution">
    <text evidence="2">The sequence shown here is derived from an EMBL/GenBank/DDBJ whole genome shotgun (WGS) entry which is preliminary data.</text>
</comment>
<protein>
    <submittedName>
        <fullName evidence="2">Uncharacterized protein</fullName>
    </submittedName>
</protein>
<keyword evidence="1" id="KW-1133">Transmembrane helix</keyword>
<feature type="transmembrane region" description="Helical" evidence="1">
    <location>
        <begin position="29"/>
        <end position="48"/>
    </location>
</feature>
<dbReference type="AlphaFoldDB" id="A0A4R2D2H2"/>
<dbReference type="EMBL" id="SLVX01000002">
    <property type="protein sequence ID" value="TCN48051.1"/>
    <property type="molecule type" value="Genomic_DNA"/>
</dbReference>
<accession>A0A4R2D2H2</accession>
<evidence type="ECO:0000313" key="2">
    <source>
        <dbReference type="EMBL" id="TCN48051.1"/>
    </source>
</evidence>
<keyword evidence="1" id="KW-0812">Transmembrane</keyword>
<proteinExistence type="predicted"/>
<evidence type="ECO:0000313" key="3">
    <source>
        <dbReference type="Proteomes" id="UP000295351"/>
    </source>
</evidence>
<sequence length="63" mass="6433">MKPGALMMLGAFAAFVAIAASLLGRADGGIAVLIFAGGAVFGKGYGVWEERGSRSALSKETRE</sequence>
<dbReference type="RefSeq" id="WP_133033391.1">
    <property type="nucleotide sequence ID" value="NZ_BAABEI010000012.1"/>
</dbReference>
<keyword evidence="3" id="KW-1185">Reference proteome</keyword>
<name>A0A4R2D2H2_SHIGR</name>
<gene>
    <name evidence="2" type="ORF">EV665_102580</name>
</gene>